<feature type="domain" description="PASTA" evidence="12">
    <location>
        <begin position="532"/>
        <end position="598"/>
    </location>
</feature>
<dbReference type="RefSeq" id="WP_093842803.1">
    <property type="nucleotide sequence ID" value="NZ_CP054938.1"/>
</dbReference>
<dbReference type="PANTHER" id="PTHR43289:SF34">
    <property type="entry name" value="SERINE_THREONINE-PROTEIN KINASE YBDM-RELATED"/>
    <property type="match status" value="1"/>
</dbReference>
<feature type="domain" description="Protein kinase" evidence="11">
    <location>
        <begin position="18"/>
        <end position="274"/>
    </location>
</feature>
<dbReference type="GO" id="GO:0004674">
    <property type="term" value="F:protein serine/threonine kinase activity"/>
    <property type="evidence" value="ECO:0007669"/>
    <property type="project" value="UniProtKB-KW"/>
</dbReference>
<dbReference type="SMART" id="SM00740">
    <property type="entry name" value="PASTA"/>
    <property type="match status" value="4"/>
</dbReference>
<evidence type="ECO:0000256" key="4">
    <source>
        <dbReference type="ARBA" id="ARBA00022741"/>
    </source>
</evidence>
<dbReference type="CDD" id="cd14014">
    <property type="entry name" value="STKc_PknB_like"/>
    <property type="match status" value="1"/>
</dbReference>
<feature type="region of interest" description="Disordered" evidence="9">
    <location>
        <begin position="282"/>
        <end position="347"/>
    </location>
</feature>
<evidence type="ECO:0000256" key="7">
    <source>
        <dbReference type="ARBA" id="ARBA00047899"/>
    </source>
</evidence>
<dbReference type="GO" id="GO:0045717">
    <property type="term" value="P:negative regulation of fatty acid biosynthetic process"/>
    <property type="evidence" value="ECO:0007669"/>
    <property type="project" value="UniProtKB-ARBA"/>
</dbReference>
<dbReference type="SMART" id="SM00220">
    <property type="entry name" value="S_TKc"/>
    <property type="match status" value="1"/>
</dbReference>
<keyword evidence="2 13" id="KW-0723">Serine/threonine-protein kinase</keyword>
<dbReference type="EMBL" id="FPAB01000003">
    <property type="protein sequence ID" value="SFS68391.1"/>
    <property type="molecule type" value="Genomic_DNA"/>
</dbReference>
<dbReference type="PROSITE" id="PS00108">
    <property type="entry name" value="PROTEIN_KINASE_ST"/>
    <property type="match status" value="1"/>
</dbReference>
<feature type="region of interest" description="Disordered" evidence="9">
    <location>
        <begin position="487"/>
        <end position="518"/>
    </location>
</feature>
<keyword evidence="14" id="KW-1185">Reference proteome</keyword>
<dbReference type="NCBIfam" id="NF033483">
    <property type="entry name" value="PknB_PASTA_kin"/>
    <property type="match status" value="1"/>
</dbReference>
<dbReference type="GO" id="GO:0005524">
    <property type="term" value="F:ATP binding"/>
    <property type="evidence" value="ECO:0007669"/>
    <property type="project" value="UniProtKB-KW"/>
</dbReference>
<dbReference type="PANTHER" id="PTHR43289">
    <property type="entry name" value="MITOGEN-ACTIVATED PROTEIN KINASE KINASE KINASE 20-RELATED"/>
    <property type="match status" value="1"/>
</dbReference>
<keyword evidence="10" id="KW-0812">Transmembrane</keyword>
<evidence type="ECO:0000256" key="10">
    <source>
        <dbReference type="SAM" id="Phobius"/>
    </source>
</evidence>
<sequence length="660" mass="69571">MDTTLQDPLIGHVLDGRYRVDERIAVGGMATVYRAVDTRLERELAVKVMHPSLADDEEFTERFIREAKSVARLDHQNIVGVLDQGRDGDYVYLAMEYVAGCTLRDLLRERGALAPRAVLDIMEPLLAGLGAAHRAGLVHRDIKPENVLIGASGRVKVADFGLARGVDHQTSADTGTLLGTVSYLAPERIEHGTADQRADVYACGVLLYELLTGAKPHGGDSPAQVLFAHVHRDVPPPSEAVPGLAAGLDALVAKAAARTPQDRPADAVELLALVREARAGLTDEELDVRPPAAVDPAETADGEEPTDRIAPPPASASGVGPEERTSVVPRPAGVRATAPDGPGAVGHTARIELPREPADDGAPAPLASRLPRRPVLLVIAAVLAVLGIGAGVWYVNSGQFVQTPGVYGVPQAEAEATLRDAGLDVAVTEAYHETVEAGHVISTDPARGDRVRKNATVTLTVSQGPPVATVPNLRGIPLEEAKEQLERAGLTPGEESHEFSAEVPRGSVLSTDPAAGTEKRPDAAVALVVSRGPQLEVPDVTGIAEGTAIQQLTEAGYEVEIAPERVFSEEESGTVAEQSPGAGEAAGEGDVITLTISKGQEMIVVPDVRGESEEEGRRILEDAGFEVNVNRLFFTGTIFNQSIYGGDSAPRGSTITIWVR</sequence>
<feature type="transmembrane region" description="Helical" evidence="10">
    <location>
        <begin position="375"/>
        <end position="395"/>
    </location>
</feature>
<keyword evidence="3" id="KW-0808">Transferase</keyword>
<keyword evidence="5 13" id="KW-0418">Kinase</keyword>
<comment type="catalytic activity">
    <reaction evidence="7">
        <text>L-threonyl-[protein] + ATP = O-phospho-L-threonyl-[protein] + ADP + H(+)</text>
        <dbReference type="Rhea" id="RHEA:46608"/>
        <dbReference type="Rhea" id="RHEA-COMP:11060"/>
        <dbReference type="Rhea" id="RHEA-COMP:11605"/>
        <dbReference type="ChEBI" id="CHEBI:15378"/>
        <dbReference type="ChEBI" id="CHEBI:30013"/>
        <dbReference type="ChEBI" id="CHEBI:30616"/>
        <dbReference type="ChEBI" id="CHEBI:61977"/>
        <dbReference type="ChEBI" id="CHEBI:456216"/>
        <dbReference type="EC" id="2.7.11.1"/>
    </reaction>
</comment>
<evidence type="ECO:0000256" key="6">
    <source>
        <dbReference type="ARBA" id="ARBA00022840"/>
    </source>
</evidence>
<dbReference type="FunFam" id="3.30.200.20:FF:000035">
    <property type="entry name" value="Serine/threonine protein kinase Stk1"/>
    <property type="match status" value="1"/>
</dbReference>
<dbReference type="Gene3D" id="3.30.200.20">
    <property type="entry name" value="Phosphorylase Kinase, domain 1"/>
    <property type="match status" value="1"/>
</dbReference>
<evidence type="ECO:0000259" key="11">
    <source>
        <dbReference type="PROSITE" id="PS50011"/>
    </source>
</evidence>
<evidence type="ECO:0000256" key="1">
    <source>
        <dbReference type="ARBA" id="ARBA00012513"/>
    </source>
</evidence>
<keyword evidence="10" id="KW-0472">Membrane</keyword>
<keyword evidence="4" id="KW-0547">Nucleotide-binding</keyword>
<protein>
    <recommendedName>
        <fullName evidence="1">non-specific serine/threonine protein kinase</fullName>
        <ecNumber evidence="1">2.7.11.1</ecNumber>
    </recommendedName>
</protein>
<keyword evidence="6" id="KW-0067">ATP-binding</keyword>
<evidence type="ECO:0000256" key="9">
    <source>
        <dbReference type="SAM" id="MobiDB-lite"/>
    </source>
</evidence>
<comment type="catalytic activity">
    <reaction evidence="8">
        <text>L-seryl-[protein] + ATP = O-phospho-L-seryl-[protein] + ADP + H(+)</text>
        <dbReference type="Rhea" id="RHEA:17989"/>
        <dbReference type="Rhea" id="RHEA-COMP:9863"/>
        <dbReference type="Rhea" id="RHEA-COMP:11604"/>
        <dbReference type="ChEBI" id="CHEBI:15378"/>
        <dbReference type="ChEBI" id="CHEBI:29999"/>
        <dbReference type="ChEBI" id="CHEBI:30616"/>
        <dbReference type="ChEBI" id="CHEBI:83421"/>
        <dbReference type="ChEBI" id="CHEBI:456216"/>
        <dbReference type="EC" id="2.7.11.1"/>
    </reaction>
</comment>
<accession>A0A1I6RUL3</accession>
<evidence type="ECO:0000256" key="8">
    <source>
        <dbReference type="ARBA" id="ARBA00048679"/>
    </source>
</evidence>
<dbReference type="InterPro" id="IPR000719">
    <property type="entry name" value="Prot_kinase_dom"/>
</dbReference>
<dbReference type="CDD" id="cd06577">
    <property type="entry name" value="PASTA_pknB"/>
    <property type="match status" value="4"/>
</dbReference>
<feature type="domain" description="PASTA" evidence="12">
    <location>
        <begin position="464"/>
        <end position="531"/>
    </location>
</feature>
<feature type="region of interest" description="Disordered" evidence="9">
    <location>
        <begin position="569"/>
        <end position="588"/>
    </location>
</feature>
<evidence type="ECO:0000259" key="12">
    <source>
        <dbReference type="PROSITE" id="PS51178"/>
    </source>
</evidence>
<feature type="domain" description="PASTA" evidence="12">
    <location>
        <begin position="599"/>
        <end position="660"/>
    </location>
</feature>
<dbReference type="InterPro" id="IPR011009">
    <property type="entry name" value="Kinase-like_dom_sf"/>
</dbReference>
<organism evidence="13 14">
    <name type="scientific">Streptomyces harbinensis</name>
    <dbReference type="NCBI Taxonomy" id="1176198"/>
    <lineage>
        <taxon>Bacteria</taxon>
        <taxon>Bacillati</taxon>
        <taxon>Actinomycetota</taxon>
        <taxon>Actinomycetes</taxon>
        <taxon>Kitasatosporales</taxon>
        <taxon>Streptomycetaceae</taxon>
        <taxon>Streptomyces</taxon>
    </lineage>
</organism>
<evidence type="ECO:0000313" key="14">
    <source>
        <dbReference type="Proteomes" id="UP000198873"/>
    </source>
</evidence>
<dbReference type="Gene3D" id="1.10.510.10">
    <property type="entry name" value="Transferase(Phosphotransferase) domain 1"/>
    <property type="match status" value="1"/>
</dbReference>
<keyword evidence="10" id="KW-1133">Transmembrane helix</keyword>
<evidence type="ECO:0000256" key="3">
    <source>
        <dbReference type="ARBA" id="ARBA00022679"/>
    </source>
</evidence>
<dbReference type="EC" id="2.7.11.1" evidence="1"/>
<dbReference type="Pfam" id="PF03793">
    <property type="entry name" value="PASTA"/>
    <property type="match status" value="4"/>
</dbReference>
<dbReference type="AlphaFoldDB" id="A0A1I6RUL3"/>
<proteinExistence type="predicted"/>
<name>A0A1I6RUL3_9ACTN</name>
<dbReference type="Gene3D" id="3.30.10.20">
    <property type="match status" value="4"/>
</dbReference>
<dbReference type="Proteomes" id="UP000198873">
    <property type="component" value="Unassembled WGS sequence"/>
</dbReference>
<dbReference type="PROSITE" id="PS50011">
    <property type="entry name" value="PROTEIN_KINASE_DOM"/>
    <property type="match status" value="1"/>
</dbReference>
<dbReference type="FunFam" id="1.10.510.10:FF:000021">
    <property type="entry name" value="Serine/threonine protein kinase"/>
    <property type="match status" value="1"/>
</dbReference>
<feature type="domain" description="PASTA" evidence="12">
    <location>
        <begin position="397"/>
        <end position="463"/>
    </location>
</feature>
<dbReference type="STRING" id="1176198.SAMN05444716_103434"/>
<dbReference type="InterPro" id="IPR005543">
    <property type="entry name" value="PASTA_dom"/>
</dbReference>
<gene>
    <name evidence="13" type="ORF">SAMN05444716_103434</name>
</gene>
<dbReference type="InterPro" id="IPR008271">
    <property type="entry name" value="Ser/Thr_kinase_AS"/>
</dbReference>
<reference evidence="14" key="1">
    <citation type="submission" date="2016-10" db="EMBL/GenBank/DDBJ databases">
        <authorList>
            <person name="Varghese N."/>
            <person name="Submissions S."/>
        </authorList>
    </citation>
    <scope>NUCLEOTIDE SEQUENCE [LARGE SCALE GENOMIC DNA]</scope>
    <source>
        <strain evidence="14">CGMCC 4.7047</strain>
    </source>
</reference>
<evidence type="ECO:0000313" key="13">
    <source>
        <dbReference type="EMBL" id="SFS68391.1"/>
    </source>
</evidence>
<evidence type="ECO:0000256" key="2">
    <source>
        <dbReference type="ARBA" id="ARBA00022527"/>
    </source>
</evidence>
<evidence type="ECO:0000256" key="5">
    <source>
        <dbReference type="ARBA" id="ARBA00022777"/>
    </source>
</evidence>
<dbReference type="PROSITE" id="PS51178">
    <property type="entry name" value="PASTA"/>
    <property type="match status" value="4"/>
</dbReference>
<dbReference type="Pfam" id="PF00069">
    <property type="entry name" value="Pkinase"/>
    <property type="match status" value="1"/>
</dbReference>
<dbReference type="SUPFAM" id="SSF56112">
    <property type="entry name" value="Protein kinase-like (PK-like)"/>
    <property type="match status" value="1"/>
</dbReference>